<feature type="transmembrane region" description="Helical" evidence="8">
    <location>
        <begin position="224"/>
        <end position="244"/>
    </location>
</feature>
<dbReference type="GO" id="GO:0022857">
    <property type="term" value="F:transmembrane transporter activity"/>
    <property type="evidence" value="ECO:0007669"/>
    <property type="project" value="InterPro"/>
</dbReference>
<feature type="transmembrane region" description="Helical" evidence="8">
    <location>
        <begin position="359"/>
        <end position="378"/>
    </location>
</feature>
<dbReference type="Pfam" id="PF00474">
    <property type="entry name" value="SSF"/>
    <property type="match status" value="1"/>
</dbReference>
<organism evidence="9 10">
    <name type="scientific">Formimonas warabiya</name>
    <dbReference type="NCBI Taxonomy" id="1761012"/>
    <lineage>
        <taxon>Bacteria</taxon>
        <taxon>Bacillati</taxon>
        <taxon>Bacillota</taxon>
        <taxon>Clostridia</taxon>
        <taxon>Eubacteriales</taxon>
        <taxon>Peptococcaceae</taxon>
        <taxon>Candidatus Formimonas</taxon>
    </lineage>
</organism>
<sequence>MNWGALLIVVVYLAITLFIPMYAGKKNTVTNDDYTVGGRKFGTLFLFFTLLSTVVGAASVVGYTGWYYVRGMSQLWFILGIALSYCIYIFYLAPRINDFGFKHGGETVGDWIAYRYGKASRILTSIIIMIGYLAITAFQYMAMATIFVKITGLSFTVSLIITAIIVILHTSYGGLWAVASNNVLQGSITLFGLLILATFLIMHAGGLGAVFASAPAEHFQAFGYFTPGAAISSTLVFLLGIISWPDMWQQCYAAKDQKTLKKSMVLFLVALILLCGVIMLVIGFTALSLYPNYETPESILPFMIMDQFNVVVGALFLSVLLAVILGGADTLLLVSSMILHKDLYNSVRPNASEQENLRASKLSALLCGVVVLVLAIIAPSMFDLWVMSADLMGATLAVPILLGFAWKRPSSVAGFASIIAGLLGWVLAYTGAVPGDGIVLGAGFSLVAYLIAAFVKPNTKELPDSNQESTKEAGAI</sequence>
<feature type="transmembrane region" description="Helical" evidence="8">
    <location>
        <begin position="44"/>
        <end position="69"/>
    </location>
</feature>
<keyword evidence="6 8" id="KW-0472">Membrane</keyword>
<evidence type="ECO:0000256" key="3">
    <source>
        <dbReference type="ARBA" id="ARBA00022448"/>
    </source>
</evidence>
<dbReference type="CDD" id="cd10322">
    <property type="entry name" value="SLC5sbd"/>
    <property type="match status" value="1"/>
</dbReference>
<feature type="transmembrane region" description="Helical" evidence="8">
    <location>
        <begin position="438"/>
        <end position="455"/>
    </location>
</feature>
<dbReference type="KEGG" id="fwa:DCMF_25695"/>
<feature type="transmembrane region" description="Helical" evidence="8">
    <location>
        <begin position="384"/>
        <end position="405"/>
    </location>
</feature>
<dbReference type="OrthoDB" id="9810181at2"/>
<accession>A0A3G1KYX2</accession>
<dbReference type="Gene3D" id="1.20.1730.10">
    <property type="entry name" value="Sodium/glucose cotransporter"/>
    <property type="match status" value="1"/>
</dbReference>
<evidence type="ECO:0000256" key="7">
    <source>
        <dbReference type="RuleBase" id="RU362091"/>
    </source>
</evidence>
<feature type="transmembrane region" description="Helical" evidence="8">
    <location>
        <begin position="75"/>
        <end position="93"/>
    </location>
</feature>
<keyword evidence="10" id="KW-1185">Reference proteome</keyword>
<dbReference type="RefSeq" id="WP_148137072.1">
    <property type="nucleotide sequence ID" value="NZ_CP017634.1"/>
</dbReference>
<dbReference type="EMBL" id="CP017634">
    <property type="protein sequence ID" value="ATW27696.1"/>
    <property type="molecule type" value="Genomic_DNA"/>
</dbReference>
<evidence type="ECO:0000256" key="1">
    <source>
        <dbReference type="ARBA" id="ARBA00004141"/>
    </source>
</evidence>
<dbReference type="PROSITE" id="PS50283">
    <property type="entry name" value="NA_SOLUT_SYMP_3"/>
    <property type="match status" value="1"/>
</dbReference>
<dbReference type="InterPro" id="IPR001734">
    <property type="entry name" value="Na/solute_symporter"/>
</dbReference>
<dbReference type="InterPro" id="IPR050277">
    <property type="entry name" value="Sodium:Solute_Symporter"/>
</dbReference>
<feature type="transmembrane region" description="Helical" evidence="8">
    <location>
        <begin position="190"/>
        <end position="212"/>
    </location>
</feature>
<name>A0A3G1KYX2_FORW1</name>
<evidence type="ECO:0000313" key="9">
    <source>
        <dbReference type="EMBL" id="ATW27696.1"/>
    </source>
</evidence>
<dbReference type="AlphaFoldDB" id="A0A3G1KYX2"/>
<feature type="transmembrane region" description="Helical" evidence="8">
    <location>
        <begin position="310"/>
        <end position="339"/>
    </location>
</feature>
<evidence type="ECO:0000256" key="2">
    <source>
        <dbReference type="ARBA" id="ARBA00006434"/>
    </source>
</evidence>
<evidence type="ECO:0000256" key="5">
    <source>
        <dbReference type="ARBA" id="ARBA00022989"/>
    </source>
</evidence>
<keyword evidence="5 8" id="KW-1133">Transmembrane helix</keyword>
<evidence type="ECO:0000256" key="4">
    <source>
        <dbReference type="ARBA" id="ARBA00022692"/>
    </source>
</evidence>
<feature type="transmembrane region" description="Helical" evidence="8">
    <location>
        <begin position="265"/>
        <end position="290"/>
    </location>
</feature>
<protein>
    <submittedName>
        <fullName evidence="9">Sodium:solute symporter</fullName>
    </submittedName>
</protein>
<dbReference type="InterPro" id="IPR038377">
    <property type="entry name" value="Na/Glc_symporter_sf"/>
</dbReference>
<evidence type="ECO:0000256" key="8">
    <source>
        <dbReference type="SAM" id="Phobius"/>
    </source>
</evidence>
<feature type="transmembrane region" description="Helical" evidence="8">
    <location>
        <begin position="122"/>
        <end position="147"/>
    </location>
</feature>
<reference evidence="9 10" key="1">
    <citation type="submission" date="2016-10" db="EMBL/GenBank/DDBJ databases">
        <title>Complete Genome Sequence of Peptococcaceae strain DCMF.</title>
        <authorList>
            <person name="Edwards R.J."/>
            <person name="Holland S.I."/>
            <person name="Deshpande N.P."/>
            <person name="Wong Y.K."/>
            <person name="Ertan H."/>
            <person name="Manefield M."/>
            <person name="Russell T.L."/>
            <person name="Lee M.J."/>
        </authorList>
    </citation>
    <scope>NUCLEOTIDE SEQUENCE [LARGE SCALE GENOMIC DNA]</scope>
    <source>
        <strain evidence="9 10">DCMF</strain>
    </source>
</reference>
<gene>
    <name evidence="9" type="ORF">DCMF_25695</name>
</gene>
<keyword evidence="4 8" id="KW-0812">Transmembrane</keyword>
<feature type="transmembrane region" description="Helical" evidence="8">
    <location>
        <begin position="153"/>
        <end position="178"/>
    </location>
</feature>
<dbReference type="PANTHER" id="PTHR48086:SF7">
    <property type="entry name" value="SODIUM-SOLUTE SYMPORTER-RELATED"/>
    <property type="match status" value="1"/>
</dbReference>
<feature type="transmembrane region" description="Helical" evidence="8">
    <location>
        <begin position="6"/>
        <end position="23"/>
    </location>
</feature>
<feature type="transmembrane region" description="Helical" evidence="8">
    <location>
        <begin position="412"/>
        <end position="432"/>
    </location>
</feature>
<comment type="subcellular location">
    <subcellularLocation>
        <location evidence="1">Membrane</location>
        <topology evidence="1">Multi-pass membrane protein</topology>
    </subcellularLocation>
</comment>
<keyword evidence="3" id="KW-0813">Transport</keyword>
<evidence type="ECO:0000256" key="6">
    <source>
        <dbReference type="ARBA" id="ARBA00023136"/>
    </source>
</evidence>
<comment type="similarity">
    <text evidence="2 7">Belongs to the sodium:solute symporter (SSF) (TC 2.A.21) family.</text>
</comment>
<dbReference type="PANTHER" id="PTHR48086">
    <property type="entry name" value="SODIUM/PROLINE SYMPORTER-RELATED"/>
    <property type="match status" value="1"/>
</dbReference>
<proteinExistence type="inferred from homology"/>
<dbReference type="GO" id="GO:0005886">
    <property type="term" value="C:plasma membrane"/>
    <property type="evidence" value="ECO:0007669"/>
    <property type="project" value="TreeGrafter"/>
</dbReference>
<evidence type="ECO:0000313" key="10">
    <source>
        <dbReference type="Proteomes" id="UP000323521"/>
    </source>
</evidence>
<dbReference type="Proteomes" id="UP000323521">
    <property type="component" value="Chromosome"/>
</dbReference>